<dbReference type="InterPro" id="IPR011042">
    <property type="entry name" value="6-blade_b-propeller_TolB-like"/>
</dbReference>
<dbReference type="InterPro" id="IPR013658">
    <property type="entry name" value="SGL"/>
</dbReference>
<dbReference type="Gene3D" id="2.120.10.30">
    <property type="entry name" value="TolB, C-terminal domain"/>
    <property type="match status" value="1"/>
</dbReference>
<dbReference type="InterPro" id="IPR005511">
    <property type="entry name" value="SMP-30"/>
</dbReference>
<feature type="active site" description="Proton donor/acceptor" evidence="2">
    <location>
        <position position="232"/>
    </location>
</feature>
<dbReference type="InterPro" id="IPR051262">
    <property type="entry name" value="SMP-30/CGR1_Lactonase"/>
</dbReference>
<dbReference type="PRINTS" id="PR01790">
    <property type="entry name" value="SMP30FAMILY"/>
</dbReference>
<dbReference type="PANTHER" id="PTHR47572:SF4">
    <property type="entry name" value="LACTONASE DRP35"/>
    <property type="match status" value="1"/>
</dbReference>
<dbReference type="Pfam" id="PF08450">
    <property type="entry name" value="SGL"/>
    <property type="match status" value="1"/>
</dbReference>
<keyword evidence="3" id="KW-0862">Zinc</keyword>
<feature type="domain" description="SMP-30/Gluconolactonase/LRE-like region" evidence="4">
    <location>
        <begin position="31"/>
        <end position="286"/>
    </location>
</feature>
<evidence type="ECO:0000313" key="6">
    <source>
        <dbReference type="Proteomes" id="UP000509322"/>
    </source>
</evidence>
<dbReference type="GO" id="GO:0046872">
    <property type="term" value="F:metal ion binding"/>
    <property type="evidence" value="ECO:0007669"/>
    <property type="project" value="UniProtKB-KW"/>
</dbReference>
<name>A0A7H9BPN9_PARPN</name>
<dbReference type="RefSeq" id="WP_179921355.1">
    <property type="nucleotide sequence ID" value="NZ_CP058689.1"/>
</dbReference>
<comment type="cofactor">
    <cofactor evidence="3">
        <name>Zn(2+)</name>
        <dbReference type="ChEBI" id="CHEBI:29105"/>
    </cofactor>
    <text evidence="3">Binds 1 divalent metal cation per subunit.</text>
</comment>
<feature type="binding site" evidence="3">
    <location>
        <position position="33"/>
    </location>
    <ligand>
        <name>a divalent metal cation</name>
        <dbReference type="ChEBI" id="CHEBI:60240"/>
    </ligand>
</feature>
<gene>
    <name evidence="5" type="ORF">HYQ43_01550</name>
</gene>
<protein>
    <submittedName>
        <fullName evidence="5">SMP-30/gluconolactonase/LRE family protein</fullName>
    </submittedName>
</protein>
<evidence type="ECO:0000313" key="5">
    <source>
        <dbReference type="EMBL" id="QLH13019.1"/>
    </source>
</evidence>
<dbReference type="PANTHER" id="PTHR47572">
    <property type="entry name" value="LIPOPROTEIN-RELATED"/>
    <property type="match status" value="1"/>
</dbReference>
<evidence type="ECO:0000256" key="2">
    <source>
        <dbReference type="PIRSR" id="PIRSR605511-1"/>
    </source>
</evidence>
<reference evidence="5 6" key="1">
    <citation type="submission" date="2020-07" db="EMBL/GenBank/DDBJ databases">
        <title>The complete genome of Paracoccus pantotrophus ACCC 10489.</title>
        <authorList>
            <person name="Si Y."/>
        </authorList>
    </citation>
    <scope>NUCLEOTIDE SEQUENCE [LARGE SCALE GENOMIC DNA]</scope>
    <source>
        <strain evidence="5 6">ACCC10489</strain>
    </source>
</reference>
<dbReference type="EMBL" id="CP058689">
    <property type="protein sequence ID" value="QLH13019.1"/>
    <property type="molecule type" value="Genomic_DNA"/>
</dbReference>
<dbReference type="AlphaFoldDB" id="A0A7H9BPN9"/>
<sequence>MLEIYDVVEKSFFDLVSPVIPPQEVYSGGLFTEGPAYYPAGRYLLFTDIPNDRILRFDEANGTVSAFRENCGHPNGQTIDRNGRLLSCEHRYRRVSRTEHDGQIVTIADAWQGKRLNSPNDVIVASDGAIWFTDPTYGILHDLDGIRVESEIGACHVYRVDPVTGAVEAKITDMVMPNGLAFSADESTLYVVDSGKSHFEDGPAHVRAFRVGANNQLSGGEVFADCQSGIFDGLRLDREGNLWIGAGDGVHCYSPGGDLLGRVRLGKIAGNLTFGGPRNNIMFICATNSVYRLPVKVNGLR</sequence>
<evidence type="ECO:0000259" key="4">
    <source>
        <dbReference type="Pfam" id="PF08450"/>
    </source>
</evidence>
<dbReference type="SUPFAM" id="SSF63829">
    <property type="entry name" value="Calcium-dependent phosphotriesterase"/>
    <property type="match status" value="1"/>
</dbReference>
<feature type="binding site" evidence="3">
    <location>
        <position position="120"/>
    </location>
    <ligand>
        <name>substrate</name>
    </ligand>
</feature>
<feature type="binding site" evidence="3">
    <location>
        <position position="232"/>
    </location>
    <ligand>
        <name>a divalent metal cation</name>
        <dbReference type="ChEBI" id="CHEBI:60240"/>
    </ligand>
</feature>
<accession>A0A7H9BPN9</accession>
<proteinExistence type="predicted"/>
<organism evidence="5 6">
    <name type="scientific">Paracoccus pantotrophus</name>
    <name type="common">Thiosphaera pantotropha</name>
    <dbReference type="NCBI Taxonomy" id="82367"/>
    <lineage>
        <taxon>Bacteria</taxon>
        <taxon>Pseudomonadati</taxon>
        <taxon>Pseudomonadota</taxon>
        <taxon>Alphaproteobacteria</taxon>
        <taxon>Rhodobacterales</taxon>
        <taxon>Paracoccaceae</taxon>
        <taxon>Paracoccus</taxon>
    </lineage>
</organism>
<dbReference type="Proteomes" id="UP000509322">
    <property type="component" value="Chromosome 1"/>
</dbReference>
<keyword evidence="1" id="KW-0378">Hydrolase</keyword>
<evidence type="ECO:0000256" key="1">
    <source>
        <dbReference type="ARBA" id="ARBA00022801"/>
    </source>
</evidence>
<keyword evidence="3" id="KW-0479">Metal-binding</keyword>
<dbReference type="GO" id="GO:0016787">
    <property type="term" value="F:hydrolase activity"/>
    <property type="evidence" value="ECO:0007669"/>
    <property type="project" value="UniProtKB-KW"/>
</dbReference>
<evidence type="ECO:0000256" key="3">
    <source>
        <dbReference type="PIRSR" id="PIRSR605511-2"/>
    </source>
</evidence>
<feature type="binding site" evidence="3">
    <location>
        <position position="178"/>
    </location>
    <ligand>
        <name>a divalent metal cation</name>
        <dbReference type="ChEBI" id="CHEBI:60240"/>
    </ligand>
</feature>